<sequence>MTETKLKELLKRIEDGTATDEEKAFIEGWLLQYSDGSDKAYQPAEILADAGIVWDNITPRKLTPATKSMWPRIAAAASIILVLATGGYIVLQKQAAQKQMVTNIERLVPRQSGLVLTLNTGKKIALDPAAHGNTRVADGTQLHQKNGEISYDAGKANSNELFTHTLTNNSGNKYSLILADGTEAYLDAQSSITYPTSFKGKQREVSVTGQAYFKVKHSAAHPFLVHVKNQTIEDIGTEFNIRAYEGEAATTLVEGSARVLLNPTGKDVLLIPGQQTVVSGNKLVVKEADLEETVDWLQGKLIFSHRQLGDILADVSRIYGVQFSWQNDGLKDIKFNGAVSRTRKLAAILAFFRNTGKVNFLIQDNHVQVIEAQ</sequence>
<dbReference type="Gene3D" id="2.60.120.1440">
    <property type="match status" value="1"/>
</dbReference>
<evidence type="ECO:0000256" key="1">
    <source>
        <dbReference type="SAM" id="Phobius"/>
    </source>
</evidence>
<evidence type="ECO:0000259" key="3">
    <source>
        <dbReference type="Pfam" id="PF16344"/>
    </source>
</evidence>
<name>A0A4Q5LRQ7_9SPHI</name>
<keyword evidence="5" id="KW-1185">Reference proteome</keyword>
<evidence type="ECO:0000259" key="2">
    <source>
        <dbReference type="Pfam" id="PF04773"/>
    </source>
</evidence>
<dbReference type="InterPro" id="IPR012373">
    <property type="entry name" value="Ferrdict_sens_TM"/>
</dbReference>
<proteinExistence type="predicted"/>
<feature type="transmembrane region" description="Helical" evidence="1">
    <location>
        <begin position="69"/>
        <end position="91"/>
    </location>
</feature>
<protein>
    <submittedName>
        <fullName evidence="4">FecR family protein</fullName>
    </submittedName>
</protein>
<dbReference type="Pfam" id="PF04773">
    <property type="entry name" value="FecR"/>
    <property type="match status" value="1"/>
</dbReference>
<gene>
    <name evidence="4" type="ORF">EWM62_01640</name>
</gene>
<keyword evidence="1" id="KW-0472">Membrane</keyword>
<dbReference type="Pfam" id="PF16344">
    <property type="entry name" value="FecR_C"/>
    <property type="match status" value="1"/>
</dbReference>
<organism evidence="4 5">
    <name type="scientific">Mucilaginibacter terrigena</name>
    <dbReference type="NCBI Taxonomy" id="2492395"/>
    <lineage>
        <taxon>Bacteria</taxon>
        <taxon>Pseudomonadati</taxon>
        <taxon>Bacteroidota</taxon>
        <taxon>Sphingobacteriia</taxon>
        <taxon>Sphingobacteriales</taxon>
        <taxon>Sphingobacteriaceae</taxon>
        <taxon>Mucilaginibacter</taxon>
    </lineage>
</organism>
<feature type="domain" description="Protein FecR C-terminal" evidence="3">
    <location>
        <begin position="300"/>
        <end position="368"/>
    </location>
</feature>
<comment type="caution">
    <text evidence="4">The sequence shown here is derived from an EMBL/GenBank/DDBJ whole genome shotgun (WGS) entry which is preliminary data.</text>
</comment>
<dbReference type="Proteomes" id="UP000293331">
    <property type="component" value="Unassembled WGS sequence"/>
</dbReference>
<keyword evidence="1" id="KW-1133">Transmembrane helix</keyword>
<dbReference type="PIRSF" id="PIRSF018266">
    <property type="entry name" value="FecR"/>
    <property type="match status" value="1"/>
</dbReference>
<reference evidence="4 5" key="1">
    <citation type="submission" date="2019-02" db="EMBL/GenBank/DDBJ databases">
        <title>Bacterial novel species Mucilaginibacter sp. 17JY9-4 isolated from soil.</title>
        <authorList>
            <person name="Jung H.-Y."/>
        </authorList>
    </citation>
    <scope>NUCLEOTIDE SEQUENCE [LARGE SCALE GENOMIC DNA]</scope>
    <source>
        <strain evidence="4 5">17JY9-4</strain>
    </source>
</reference>
<dbReference type="OrthoDB" id="783402at2"/>
<dbReference type="InterPro" id="IPR006860">
    <property type="entry name" value="FecR"/>
</dbReference>
<dbReference type="RefSeq" id="WP_129874896.1">
    <property type="nucleotide sequence ID" value="NZ_SEWG01000001.1"/>
</dbReference>
<evidence type="ECO:0000313" key="4">
    <source>
        <dbReference type="EMBL" id="RYU92165.1"/>
    </source>
</evidence>
<dbReference type="Gene3D" id="3.55.50.30">
    <property type="match status" value="1"/>
</dbReference>
<keyword evidence="1" id="KW-0812">Transmembrane</keyword>
<dbReference type="EMBL" id="SEWG01000001">
    <property type="protein sequence ID" value="RYU92165.1"/>
    <property type="molecule type" value="Genomic_DNA"/>
</dbReference>
<feature type="domain" description="FecR protein" evidence="2">
    <location>
        <begin position="169"/>
        <end position="257"/>
    </location>
</feature>
<dbReference type="GO" id="GO:0016989">
    <property type="term" value="F:sigma factor antagonist activity"/>
    <property type="evidence" value="ECO:0007669"/>
    <property type="project" value="TreeGrafter"/>
</dbReference>
<dbReference type="InterPro" id="IPR032508">
    <property type="entry name" value="FecR_C"/>
</dbReference>
<evidence type="ECO:0000313" key="5">
    <source>
        <dbReference type="Proteomes" id="UP000293331"/>
    </source>
</evidence>
<accession>A0A4Q5LRQ7</accession>
<dbReference type="AlphaFoldDB" id="A0A4Q5LRQ7"/>
<dbReference type="PANTHER" id="PTHR30273">
    <property type="entry name" value="PERIPLASMIC SIGNAL SENSOR AND SIGMA FACTOR ACTIVATOR FECR-RELATED"/>
    <property type="match status" value="1"/>
</dbReference>
<dbReference type="PANTHER" id="PTHR30273:SF2">
    <property type="entry name" value="PROTEIN FECR"/>
    <property type="match status" value="1"/>
</dbReference>